<feature type="domain" description="Methyltransferase" evidence="3">
    <location>
        <begin position="40"/>
        <end position="131"/>
    </location>
</feature>
<evidence type="ECO:0000256" key="2">
    <source>
        <dbReference type="ARBA" id="ARBA00022679"/>
    </source>
</evidence>
<dbReference type="Gene3D" id="3.40.50.150">
    <property type="entry name" value="Vaccinia Virus protein VP39"/>
    <property type="match status" value="1"/>
</dbReference>
<dbReference type="Pfam" id="PF13649">
    <property type="entry name" value="Methyltransf_25"/>
    <property type="match status" value="1"/>
</dbReference>
<dbReference type="InterPro" id="IPR041698">
    <property type="entry name" value="Methyltransf_25"/>
</dbReference>
<gene>
    <name evidence="4" type="ORF">SAMN04488134_104134</name>
</gene>
<keyword evidence="1 4" id="KW-0489">Methyltransferase</keyword>
<protein>
    <submittedName>
        <fullName evidence="4">Methyltransferase domain-containing protein</fullName>
    </submittedName>
</protein>
<dbReference type="RefSeq" id="WP_177178250.1">
    <property type="nucleotide sequence ID" value="NZ_FODJ01000004.1"/>
</dbReference>
<evidence type="ECO:0000259" key="3">
    <source>
        <dbReference type="Pfam" id="PF13649"/>
    </source>
</evidence>
<organism evidence="4 5">
    <name type="scientific">Amphibacillus marinus</name>
    <dbReference type="NCBI Taxonomy" id="872970"/>
    <lineage>
        <taxon>Bacteria</taxon>
        <taxon>Bacillati</taxon>
        <taxon>Bacillota</taxon>
        <taxon>Bacilli</taxon>
        <taxon>Bacillales</taxon>
        <taxon>Bacillaceae</taxon>
        <taxon>Amphibacillus</taxon>
    </lineage>
</organism>
<dbReference type="GO" id="GO:0032259">
    <property type="term" value="P:methylation"/>
    <property type="evidence" value="ECO:0007669"/>
    <property type="project" value="UniProtKB-KW"/>
</dbReference>
<keyword evidence="2 4" id="KW-0808">Transferase</keyword>
<dbReference type="EMBL" id="FODJ01000004">
    <property type="protein sequence ID" value="SEO15964.1"/>
    <property type="molecule type" value="Genomic_DNA"/>
</dbReference>
<dbReference type="STRING" id="872970.SAMN04488134_104134"/>
<dbReference type="PANTHER" id="PTHR43861:SF1">
    <property type="entry name" value="TRANS-ACONITATE 2-METHYLTRANSFERASE"/>
    <property type="match status" value="1"/>
</dbReference>
<accession>A0A1H8MFC7</accession>
<dbReference type="SUPFAM" id="SSF53335">
    <property type="entry name" value="S-adenosyl-L-methionine-dependent methyltransferases"/>
    <property type="match status" value="1"/>
</dbReference>
<evidence type="ECO:0000256" key="1">
    <source>
        <dbReference type="ARBA" id="ARBA00022603"/>
    </source>
</evidence>
<dbReference type="Proteomes" id="UP000199300">
    <property type="component" value="Unassembled WGS sequence"/>
</dbReference>
<reference evidence="4 5" key="1">
    <citation type="submission" date="2016-10" db="EMBL/GenBank/DDBJ databases">
        <authorList>
            <person name="de Groot N.N."/>
        </authorList>
    </citation>
    <scope>NUCLEOTIDE SEQUENCE [LARGE SCALE GENOMIC DNA]</scope>
    <source>
        <strain evidence="4 5">CGMCC 1.10434</strain>
    </source>
</reference>
<dbReference type="CDD" id="cd02440">
    <property type="entry name" value="AdoMet_MTases"/>
    <property type="match status" value="1"/>
</dbReference>
<dbReference type="AlphaFoldDB" id="A0A1H8MFC7"/>
<sequence length="237" mass="26429">MSYSYTDMIAAFKIGAAHPGGTNATKKAISKMITYPHDSILDVGCGIGKTLGYLATITNSKLYGVDAHPRMIKHARAHLDQFAQVMLFHSTIAALPIKDESIDCILAESVTSFTNIHSSLKKYNQLLRPAGIACLIELTLEHELEDELHNEFCSFYGLNRLLSKDEWLTQIKAADFAITEVISLKPESGETLDIEIDNDIAPAYFELMAYHYALIEQIRPSLSSYLFVCQKKPRQPS</sequence>
<dbReference type="GO" id="GO:0008168">
    <property type="term" value="F:methyltransferase activity"/>
    <property type="evidence" value="ECO:0007669"/>
    <property type="project" value="UniProtKB-KW"/>
</dbReference>
<keyword evidence="5" id="KW-1185">Reference proteome</keyword>
<proteinExistence type="predicted"/>
<name>A0A1H8MFC7_9BACI</name>
<evidence type="ECO:0000313" key="4">
    <source>
        <dbReference type="EMBL" id="SEO15964.1"/>
    </source>
</evidence>
<dbReference type="PANTHER" id="PTHR43861">
    <property type="entry name" value="TRANS-ACONITATE 2-METHYLTRANSFERASE-RELATED"/>
    <property type="match status" value="1"/>
</dbReference>
<dbReference type="InterPro" id="IPR029063">
    <property type="entry name" value="SAM-dependent_MTases_sf"/>
</dbReference>
<evidence type="ECO:0000313" key="5">
    <source>
        <dbReference type="Proteomes" id="UP000199300"/>
    </source>
</evidence>